<evidence type="ECO:0000313" key="1">
    <source>
        <dbReference type="EMBL" id="ORV40480.1"/>
    </source>
</evidence>
<dbReference type="Gene3D" id="3.40.190.10">
    <property type="entry name" value="Periplasmic binding protein-like II"/>
    <property type="match status" value="1"/>
</dbReference>
<protein>
    <submittedName>
        <fullName evidence="1">ABC transporter</fullName>
    </submittedName>
</protein>
<dbReference type="EMBL" id="LQOT01000073">
    <property type="protein sequence ID" value="ORV40480.1"/>
    <property type="molecule type" value="Genomic_DNA"/>
</dbReference>
<dbReference type="PANTHER" id="PTHR43649:SF30">
    <property type="entry name" value="ABC TRANSPORTER SUBSTRATE-BINDING PROTEIN"/>
    <property type="match status" value="1"/>
</dbReference>
<dbReference type="InterPro" id="IPR050490">
    <property type="entry name" value="Bact_solute-bd_prot1"/>
</dbReference>
<reference evidence="1 2" key="1">
    <citation type="submission" date="2016-01" db="EMBL/GenBank/DDBJ databases">
        <title>The new phylogeny of the genus Mycobacterium.</title>
        <authorList>
            <person name="Tarcisio F."/>
            <person name="Conor M."/>
            <person name="Antonella G."/>
            <person name="Elisabetta G."/>
            <person name="Giulia F.S."/>
            <person name="Sara T."/>
            <person name="Anna F."/>
            <person name="Clotilde B."/>
            <person name="Roberto B."/>
            <person name="Veronica D.S."/>
            <person name="Fabio R."/>
            <person name="Monica P."/>
            <person name="Olivier J."/>
            <person name="Enrico T."/>
            <person name="Nicola S."/>
        </authorList>
    </citation>
    <scope>NUCLEOTIDE SEQUENCE [LARGE SCALE GENOMIC DNA]</scope>
    <source>
        <strain evidence="1 2">ATCC 27353</strain>
    </source>
</reference>
<dbReference type="PANTHER" id="PTHR43649">
    <property type="entry name" value="ARABINOSE-BINDING PROTEIN-RELATED"/>
    <property type="match status" value="1"/>
</dbReference>
<dbReference type="SUPFAM" id="SSF53850">
    <property type="entry name" value="Periplasmic binding protein-like II"/>
    <property type="match status" value="1"/>
</dbReference>
<accession>A0A1X1T7G7</accession>
<keyword evidence="2" id="KW-1185">Reference proteome</keyword>
<dbReference type="InterPro" id="IPR006059">
    <property type="entry name" value="SBP"/>
</dbReference>
<dbReference type="AlphaFoldDB" id="A0A1X1T7G7"/>
<comment type="caution">
    <text evidence="1">The sequence shown here is derived from an EMBL/GenBank/DDBJ whole genome shotgun (WGS) entry which is preliminary data.</text>
</comment>
<dbReference type="Proteomes" id="UP000193465">
    <property type="component" value="Unassembled WGS sequence"/>
</dbReference>
<sequence length="438" mass="46870">MPRRTVLRCAGALGAAALVPWTPACGTDDDALTFYFAANPEEADARMRIVTAFEREHPEVRVRTILAGGDPTQQISTFCAGGKCPDVLMAWEFNFAGLADRGVLLDLNGLLERDRRFGAALHADSYPALYETFGFEGGQYAFPEQWSGAFLFYNTRIFAEAGVPPPPGRWDQPWSFDEFLATATALTHRSGNGRVTQWGFVDTWSAPYTAALFGMNNGTPWAVPRVNPTHLNFDDDDFLAGIQFYADLANVHRVAPAAADTQSISTMGLFTAGKAAMALGGHWRYQTFVHAEELDFDVAVLPTGPGAAAKGRAARSAIGSTGLAIAADSRRREQAWEFVKFATGPVGQSLIAESGLFVPVLRSAIASPGFTAAHAGISNLAVLTGGPAHSEGLPITPDWQKVHALMDRAIGPVLRGSRPASSLKHGLTPQIDEVLAAP</sequence>
<evidence type="ECO:0000313" key="2">
    <source>
        <dbReference type="Proteomes" id="UP000193465"/>
    </source>
</evidence>
<proteinExistence type="predicted"/>
<name>A0A1X1T7G7_9MYCO</name>
<gene>
    <name evidence="1" type="ORF">AWC02_18985</name>
</gene>
<organism evidence="1 2">
    <name type="scientific">Mycolicibacter engbaekii</name>
    <dbReference type="NCBI Taxonomy" id="188915"/>
    <lineage>
        <taxon>Bacteria</taxon>
        <taxon>Bacillati</taxon>
        <taxon>Actinomycetota</taxon>
        <taxon>Actinomycetes</taxon>
        <taxon>Mycobacteriales</taxon>
        <taxon>Mycobacteriaceae</taxon>
        <taxon>Mycolicibacter</taxon>
    </lineage>
</organism>
<dbReference type="Pfam" id="PF01547">
    <property type="entry name" value="SBP_bac_1"/>
    <property type="match status" value="1"/>
</dbReference>
<dbReference type="STRING" id="188915.AWC02_18985"/>
<dbReference type="CDD" id="cd13585">
    <property type="entry name" value="PBP2_TMBP_like"/>
    <property type="match status" value="1"/>
</dbReference>